<dbReference type="PaxDb" id="44689-DDB0185912"/>
<proteinExistence type="predicted"/>
<dbReference type="Proteomes" id="UP000002195">
    <property type="component" value="Unassembled WGS sequence"/>
</dbReference>
<feature type="signal peptide" evidence="2">
    <location>
        <begin position="1"/>
        <end position="21"/>
    </location>
</feature>
<dbReference type="EMBL" id="AAFI02000064">
    <property type="protein sequence ID" value="EAL65306.1"/>
    <property type="molecule type" value="Genomic_DNA"/>
</dbReference>
<protein>
    <recommendedName>
        <fullName evidence="5">Transmembrane protein</fullName>
    </recommendedName>
</protein>
<gene>
    <name evidence="3" type="ORF">DDB_G0284235</name>
</gene>
<evidence type="ECO:0008006" key="5">
    <source>
        <dbReference type="Google" id="ProtNLM"/>
    </source>
</evidence>
<dbReference type="HOGENOM" id="CLU_636845_0_0_1"/>
<dbReference type="VEuPathDB" id="AmoebaDB:DDB_G0284235"/>
<keyword evidence="1" id="KW-0472">Membrane</keyword>
<evidence type="ECO:0000256" key="1">
    <source>
        <dbReference type="SAM" id="Phobius"/>
    </source>
</evidence>
<keyword evidence="2" id="KW-0732">Signal</keyword>
<accession>Q54PY2</accession>
<feature type="chain" id="PRO_5004249835" description="Transmembrane protein" evidence="2">
    <location>
        <begin position="22"/>
        <end position="431"/>
    </location>
</feature>
<comment type="caution">
    <text evidence="3">The sequence shown here is derived from an EMBL/GenBank/DDBJ whole genome shotgun (WGS) entry which is preliminary data.</text>
</comment>
<dbReference type="KEGG" id="ddi:DDB_G0284235"/>
<dbReference type="AlphaFoldDB" id="Q54PY2"/>
<dbReference type="InParanoid" id="Q54PY2"/>
<keyword evidence="1" id="KW-1133">Transmembrane helix</keyword>
<dbReference type="dictyBase" id="DDB_G0284235"/>
<organism evidence="3 4">
    <name type="scientific">Dictyostelium discoideum</name>
    <name type="common">Social amoeba</name>
    <dbReference type="NCBI Taxonomy" id="44689"/>
    <lineage>
        <taxon>Eukaryota</taxon>
        <taxon>Amoebozoa</taxon>
        <taxon>Evosea</taxon>
        <taxon>Eumycetozoa</taxon>
        <taxon>Dictyostelia</taxon>
        <taxon>Dictyosteliales</taxon>
        <taxon>Dictyosteliaceae</taxon>
        <taxon>Dictyostelium</taxon>
    </lineage>
</organism>
<keyword evidence="4" id="KW-1185">Reference proteome</keyword>
<sequence length="431" mass="49358">MKSNLVIIFLILLLSFDFSKCNENFSCKYMKDGLFLAPTSIYSIQTDAKNVTNHIITRTDIKNNSTTIQLFNFNFVNNENIFETLMNIINSETILINNFNKSNFENDISFISLNNNEIKKFNFSTEFQGKRTGIKDIYNPIINIINEKNDKECLENSVINYQITGFLDMNKVIVIADSEIIQFVNLNKTLQLNDTMTYFDKLSQDYYIASLSTNEILRIGFSGNQSNSQLIKFTNNNIIGVFNKTIFTSFYNTTSNQYSVFSINLMNEQQPLSSELLLFQLNFNISNIIPSENPAFILLYSASNEKLIIYNIKMNVTQQFDQFTLNFKNNNNQTTATTFLIHSLIARGGSQIEPLSTTPDKTIKNEEKVVIPIIVIFIGILLVLGVAMTIKIILKKRNEKKNFIKLNESGLLVDENNINLDFPINTTDNHI</sequence>
<reference evidence="3 4" key="1">
    <citation type="journal article" date="2005" name="Nature">
        <title>The genome of the social amoeba Dictyostelium discoideum.</title>
        <authorList>
            <consortium name="The Dictyostelium discoideum Sequencing Consortium"/>
            <person name="Eichinger L."/>
            <person name="Pachebat J.A."/>
            <person name="Glockner G."/>
            <person name="Rajandream M.A."/>
            <person name="Sucgang R."/>
            <person name="Berriman M."/>
            <person name="Song J."/>
            <person name="Olsen R."/>
            <person name="Szafranski K."/>
            <person name="Xu Q."/>
            <person name="Tunggal B."/>
            <person name="Kummerfeld S."/>
            <person name="Madera M."/>
            <person name="Konfortov B.A."/>
            <person name="Rivero F."/>
            <person name="Bankier A.T."/>
            <person name="Lehmann R."/>
            <person name="Hamlin N."/>
            <person name="Davies R."/>
            <person name="Gaudet P."/>
            <person name="Fey P."/>
            <person name="Pilcher K."/>
            <person name="Chen G."/>
            <person name="Saunders D."/>
            <person name="Sodergren E."/>
            <person name="Davis P."/>
            <person name="Kerhornou A."/>
            <person name="Nie X."/>
            <person name="Hall N."/>
            <person name="Anjard C."/>
            <person name="Hemphill L."/>
            <person name="Bason N."/>
            <person name="Farbrother P."/>
            <person name="Desany B."/>
            <person name="Just E."/>
            <person name="Morio T."/>
            <person name="Rost R."/>
            <person name="Churcher C."/>
            <person name="Cooper J."/>
            <person name="Haydock S."/>
            <person name="van Driessche N."/>
            <person name="Cronin A."/>
            <person name="Goodhead I."/>
            <person name="Muzny D."/>
            <person name="Mourier T."/>
            <person name="Pain A."/>
            <person name="Lu M."/>
            <person name="Harper D."/>
            <person name="Lindsay R."/>
            <person name="Hauser H."/>
            <person name="James K."/>
            <person name="Quiles M."/>
            <person name="Madan Babu M."/>
            <person name="Saito T."/>
            <person name="Buchrieser C."/>
            <person name="Wardroper A."/>
            <person name="Felder M."/>
            <person name="Thangavelu M."/>
            <person name="Johnson D."/>
            <person name="Knights A."/>
            <person name="Loulseged H."/>
            <person name="Mungall K."/>
            <person name="Oliver K."/>
            <person name="Price C."/>
            <person name="Quail M.A."/>
            <person name="Urushihara H."/>
            <person name="Hernandez J."/>
            <person name="Rabbinowitsch E."/>
            <person name="Steffen D."/>
            <person name="Sanders M."/>
            <person name="Ma J."/>
            <person name="Kohara Y."/>
            <person name="Sharp S."/>
            <person name="Simmonds M."/>
            <person name="Spiegler S."/>
            <person name="Tivey A."/>
            <person name="Sugano S."/>
            <person name="White B."/>
            <person name="Walker D."/>
            <person name="Woodward J."/>
            <person name="Winckler T."/>
            <person name="Tanaka Y."/>
            <person name="Shaulsky G."/>
            <person name="Schleicher M."/>
            <person name="Weinstock G."/>
            <person name="Rosenthal A."/>
            <person name="Cox E.C."/>
            <person name="Chisholm R.L."/>
            <person name="Gibbs R."/>
            <person name="Loomis W.F."/>
            <person name="Platzer M."/>
            <person name="Kay R.R."/>
            <person name="Williams J."/>
            <person name="Dear P.H."/>
            <person name="Noegel A.A."/>
            <person name="Barrell B."/>
            <person name="Kuspa A."/>
        </authorList>
    </citation>
    <scope>NUCLEOTIDE SEQUENCE [LARGE SCALE GENOMIC DNA]</scope>
    <source>
        <strain evidence="3 4">AX4</strain>
    </source>
</reference>
<name>Q54PY2_DICDI</name>
<keyword evidence="1" id="KW-0812">Transmembrane</keyword>
<dbReference type="RefSeq" id="XP_638663.1">
    <property type="nucleotide sequence ID" value="XM_633571.1"/>
</dbReference>
<evidence type="ECO:0000313" key="3">
    <source>
        <dbReference type="EMBL" id="EAL65306.1"/>
    </source>
</evidence>
<evidence type="ECO:0000256" key="2">
    <source>
        <dbReference type="SAM" id="SignalP"/>
    </source>
</evidence>
<feature type="transmembrane region" description="Helical" evidence="1">
    <location>
        <begin position="369"/>
        <end position="394"/>
    </location>
</feature>
<evidence type="ECO:0000313" key="4">
    <source>
        <dbReference type="Proteomes" id="UP000002195"/>
    </source>
</evidence>
<dbReference type="GeneID" id="8624492"/>